<evidence type="ECO:0000259" key="3">
    <source>
        <dbReference type="Pfam" id="PF24879"/>
    </source>
</evidence>
<dbReference type="EMBL" id="JARJLM010000416">
    <property type="protein sequence ID" value="MDF3836148.1"/>
    <property type="molecule type" value="Genomic_DNA"/>
</dbReference>
<dbReference type="Pfam" id="PF18991">
    <property type="entry name" value="DUF5724"/>
    <property type="match status" value="1"/>
</dbReference>
<accession>A0ABT6AU81</accession>
<proteinExistence type="predicted"/>
<sequence>MMLPASHFALDGIEQHWPALAQATAHWAELDAAAQRQGLGAGSRSRDWERLACEARDGIATQSARDWYNRLAAALPAPALPRCLALLILHRQRWLQRLFPGSAPGEAEILACVTREQALFQVASRLAEQVMYDAALASSGKENESAIGGAPQTAPDAPLPCEEADALMLSQFALALLGDTQTPPAYPTHPPQDWEDLASRQPAGLRALAGQLAAGALHLDADGMFQPVPGQGLALPVQLPGEGETGPVGELPPLSWLYALHVRGLLALALREGWIGAHAAIRLSRQSDYCAPFQLLCHTQAELAGMRHGPALLDTVAYLRERHTALAEQLDQVPAQTEHGKFVARPVSPSGSDRWGYSPTLAMVGSAPLLRACAWLAGNTWDGVPFWRKFAHQDFLDLRCLDTQEQRADVVAALRHCGPLALERALQHCSAAADSLIFEALGHAALLPLLAWTHGYLREHSADSEPPLGVIEPAAVLPILQALPTPAWHWFRDVYLAHGSELHARDETARLLGALLGENAAALVKSALTKHAHVPIKALGLLPLPAGAEGEAACIERYVQLQQVGQEATRYGALRQANQRAAAIIGLRNLAVSAGYAELGELEWAMEARQGAALQAWFTPQAMGGYSAYIDMAAEPAGPVVINARGKRLANAPAALKKVPEWLALKAAWDALKAQRRRFVRALEHRLVAQTPMSPAQAGEALRHPLMADLVARLVWQDESGRQGLLSAQGLEGPDDAQPPHGALRLVHPHGWLAAGVLAQWQAWAVARGLVQPVKQVFRELYVPTPAEREAGYASGRYAGRRARTVPAQGIFKTRNWRPSDGGGCAEHHRRFADGTVARFDFDFDPHFFTELPELTTGAVTFDRDGSAIALAEVPPIVFSETMRDLDLLIARAIAEGGEHYSSAESLAGRRALLQALAPALGADRIEVDERHVHVRGKLAQYRIHLASAHIHLEPGAYLCVIPDARAAAGKPLRLPFEEDDARTAEIVSKVLLLLDDDQITDPAITGQIRQGAGQD</sequence>
<evidence type="ECO:0000259" key="1">
    <source>
        <dbReference type="Pfam" id="PF13569"/>
    </source>
</evidence>
<evidence type="ECO:0000313" key="5">
    <source>
        <dbReference type="Proteomes" id="UP001216674"/>
    </source>
</evidence>
<feature type="domain" description="DUF5724" evidence="2">
    <location>
        <begin position="521"/>
        <end position="606"/>
    </location>
</feature>
<name>A0ABT6AU81_9BURK</name>
<dbReference type="InterPro" id="IPR025406">
    <property type="entry name" value="DUF4132"/>
</dbReference>
<evidence type="ECO:0000259" key="2">
    <source>
        <dbReference type="Pfam" id="PF18991"/>
    </source>
</evidence>
<dbReference type="RefSeq" id="WP_276266711.1">
    <property type="nucleotide sequence ID" value="NZ_JARJLM010000416.1"/>
</dbReference>
<dbReference type="InterPro" id="IPR056639">
    <property type="entry name" value="DUF7737"/>
</dbReference>
<dbReference type="Proteomes" id="UP001216674">
    <property type="component" value="Unassembled WGS sequence"/>
</dbReference>
<evidence type="ECO:0000313" key="4">
    <source>
        <dbReference type="EMBL" id="MDF3836148.1"/>
    </source>
</evidence>
<reference evidence="4 5" key="1">
    <citation type="submission" date="2023-03" db="EMBL/GenBank/DDBJ databases">
        <title>Draft assemblies of triclosan tolerant bacteria isolated from returned activated sludge.</title>
        <authorList>
            <person name="Van Hamelsveld S."/>
        </authorList>
    </citation>
    <scope>NUCLEOTIDE SEQUENCE [LARGE SCALE GENOMIC DNA]</scope>
    <source>
        <strain evidence="4 5">GW210010_S58</strain>
    </source>
</reference>
<gene>
    <name evidence="4" type="ORF">P3W85_24810</name>
</gene>
<feature type="domain" description="DUF4132" evidence="1">
    <location>
        <begin position="646"/>
        <end position="817"/>
    </location>
</feature>
<dbReference type="InterPro" id="IPR043782">
    <property type="entry name" value="DUF5724"/>
</dbReference>
<organism evidence="4 5">
    <name type="scientific">Cupriavidus basilensis</name>
    <dbReference type="NCBI Taxonomy" id="68895"/>
    <lineage>
        <taxon>Bacteria</taxon>
        <taxon>Pseudomonadati</taxon>
        <taxon>Pseudomonadota</taxon>
        <taxon>Betaproteobacteria</taxon>
        <taxon>Burkholderiales</taxon>
        <taxon>Burkholderiaceae</taxon>
        <taxon>Cupriavidus</taxon>
    </lineage>
</organism>
<comment type="caution">
    <text evidence="4">The sequence shown here is derived from an EMBL/GenBank/DDBJ whole genome shotgun (WGS) entry which is preliminary data.</text>
</comment>
<dbReference type="Pfam" id="PF13569">
    <property type="entry name" value="DUF4132"/>
    <property type="match status" value="1"/>
</dbReference>
<keyword evidence="5" id="KW-1185">Reference proteome</keyword>
<protein>
    <submittedName>
        <fullName evidence="4">DUF4132 domain-containing protein</fullName>
    </submittedName>
</protein>
<feature type="domain" description="DUF7737" evidence="3">
    <location>
        <begin position="909"/>
        <end position="1009"/>
    </location>
</feature>
<dbReference type="Pfam" id="PF24879">
    <property type="entry name" value="DUF7737"/>
    <property type="match status" value="1"/>
</dbReference>